<organism evidence="3 4">
    <name type="scientific">Dillenia turbinata</name>
    <dbReference type="NCBI Taxonomy" id="194707"/>
    <lineage>
        <taxon>Eukaryota</taxon>
        <taxon>Viridiplantae</taxon>
        <taxon>Streptophyta</taxon>
        <taxon>Embryophyta</taxon>
        <taxon>Tracheophyta</taxon>
        <taxon>Spermatophyta</taxon>
        <taxon>Magnoliopsida</taxon>
        <taxon>eudicotyledons</taxon>
        <taxon>Gunneridae</taxon>
        <taxon>Pentapetalae</taxon>
        <taxon>Dilleniales</taxon>
        <taxon>Dilleniaceae</taxon>
        <taxon>Dillenia</taxon>
    </lineage>
</organism>
<feature type="domain" description="Peptidase C1A papain C-terminal" evidence="2">
    <location>
        <begin position="105"/>
        <end position="161"/>
    </location>
</feature>
<feature type="non-terminal residue" evidence="3">
    <location>
        <position position="1"/>
    </location>
</feature>
<name>A0AAN8VQ99_9MAGN</name>
<dbReference type="InterPro" id="IPR038765">
    <property type="entry name" value="Papain-like_cys_pep_sf"/>
</dbReference>
<dbReference type="AlphaFoldDB" id="A0AAN8VQ99"/>
<accession>A0AAN8VQ99</accession>
<dbReference type="SUPFAM" id="SSF54001">
    <property type="entry name" value="Cysteine proteinases"/>
    <property type="match status" value="1"/>
</dbReference>
<keyword evidence="4" id="KW-1185">Reference proteome</keyword>
<dbReference type="Proteomes" id="UP001370490">
    <property type="component" value="Unassembled WGS sequence"/>
</dbReference>
<evidence type="ECO:0000256" key="1">
    <source>
        <dbReference type="ARBA" id="ARBA00008455"/>
    </source>
</evidence>
<dbReference type="InterPro" id="IPR013128">
    <property type="entry name" value="Peptidase_C1A"/>
</dbReference>
<evidence type="ECO:0000313" key="4">
    <source>
        <dbReference type="Proteomes" id="UP001370490"/>
    </source>
</evidence>
<sequence>RGLKTQQNPNKLSQIIKSIDTIAELGKDLVTTDKSFSAMWRLLTLLSSKHKPTGDAIDVKNHSLNNLITFPPDGDFFVRSTIEIASSQRVNFINAPILSRNDLLEDFDQKEKGVVTPPKNLGACGSCWSFSTTGALEGANFIATGKLISLSEQQLVDCDHECDPEEPGS</sequence>
<dbReference type="Gene3D" id="3.90.70.10">
    <property type="entry name" value="Cysteine proteinases"/>
    <property type="match status" value="1"/>
</dbReference>
<evidence type="ECO:0000259" key="2">
    <source>
        <dbReference type="Pfam" id="PF00112"/>
    </source>
</evidence>
<protein>
    <submittedName>
        <fullName evidence="3">Peptidase C1A, papain C-terminal</fullName>
    </submittedName>
</protein>
<dbReference type="Pfam" id="PF00112">
    <property type="entry name" value="Peptidase_C1"/>
    <property type="match status" value="1"/>
</dbReference>
<proteinExistence type="inferred from homology"/>
<dbReference type="GO" id="GO:0008234">
    <property type="term" value="F:cysteine-type peptidase activity"/>
    <property type="evidence" value="ECO:0007669"/>
    <property type="project" value="InterPro"/>
</dbReference>
<reference evidence="3 4" key="1">
    <citation type="submission" date="2023-12" db="EMBL/GenBank/DDBJ databases">
        <title>A high-quality genome assembly for Dillenia turbinata (Dilleniales).</title>
        <authorList>
            <person name="Chanderbali A."/>
        </authorList>
    </citation>
    <scope>NUCLEOTIDE SEQUENCE [LARGE SCALE GENOMIC DNA]</scope>
    <source>
        <strain evidence="3">LSX21</strain>
        <tissue evidence="3">Leaf</tissue>
    </source>
</reference>
<dbReference type="GO" id="GO:0006508">
    <property type="term" value="P:proteolysis"/>
    <property type="evidence" value="ECO:0007669"/>
    <property type="project" value="InterPro"/>
</dbReference>
<gene>
    <name evidence="3" type="ORF">RJ641_001527</name>
</gene>
<dbReference type="InterPro" id="IPR000668">
    <property type="entry name" value="Peptidase_C1A_C"/>
</dbReference>
<comment type="caution">
    <text evidence="3">The sequence shown here is derived from an EMBL/GenBank/DDBJ whole genome shotgun (WGS) entry which is preliminary data.</text>
</comment>
<dbReference type="EMBL" id="JBAMMX010000010">
    <property type="protein sequence ID" value="KAK6931903.1"/>
    <property type="molecule type" value="Genomic_DNA"/>
</dbReference>
<comment type="similarity">
    <text evidence="1">Belongs to the peptidase C1 family.</text>
</comment>
<evidence type="ECO:0000313" key="3">
    <source>
        <dbReference type="EMBL" id="KAK6931903.1"/>
    </source>
</evidence>
<dbReference type="PANTHER" id="PTHR12411">
    <property type="entry name" value="CYSTEINE PROTEASE FAMILY C1-RELATED"/>
    <property type="match status" value="1"/>
</dbReference>